<dbReference type="InterPro" id="IPR007428">
    <property type="entry name" value="MlaA"/>
</dbReference>
<evidence type="ECO:0000256" key="2">
    <source>
        <dbReference type="ARBA" id="ARBA00022729"/>
    </source>
</evidence>
<evidence type="ECO:0000313" key="5">
    <source>
        <dbReference type="EMBL" id="KAB1854651.1"/>
    </source>
</evidence>
<reference evidence="5 6" key="1">
    <citation type="submission" date="2019-09" db="EMBL/GenBank/DDBJ databases">
        <title>Draft genome sequence of Acinetobacter tandoii W4-4-4 isolated from environmental water sample.</title>
        <authorList>
            <person name="Wee S.K."/>
            <person name="Yan B."/>
            <person name="Mustaffa S.B."/>
            <person name="Yap E.P.H."/>
        </authorList>
    </citation>
    <scope>NUCLEOTIDE SEQUENCE [LARGE SCALE GENOMIC DNA]</scope>
    <source>
        <strain evidence="5 6">W4-4-4</strain>
    </source>
</reference>
<comment type="caution">
    <text evidence="5">The sequence shown here is derived from an EMBL/GenBank/DDBJ whole genome shotgun (WGS) entry which is preliminary data.</text>
</comment>
<feature type="region of interest" description="Disordered" evidence="3">
    <location>
        <begin position="285"/>
        <end position="308"/>
    </location>
</feature>
<evidence type="ECO:0000256" key="3">
    <source>
        <dbReference type="SAM" id="MobiDB-lite"/>
    </source>
</evidence>
<feature type="signal peptide" evidence="4">
    <location>
        <begin position="1"/>
        <end position="23"/>
    </location>
</feature>
<proteinExistence type="inferred from homology"/>
<feature type="compositionally biased region" description="Polar residues" evidence="3">
    <location>
        <begin position="27"/>
        <end position="38"/>
    </location>
</feature>
<dbReference type="PANTHER" id="PTHR30035:SF3">
    <property type="entry name" value="INTERMEMBRANE PHOSPHOLIPID TRANSPORT SYSTEM LIPOPROTEIN MLAA"/>
    <property type="match status" value="1"/>
</dbReference>
<feature type="compositionally biased region" description="Acidic residues" evidence="3">
    <location>
        <begin position="287"/>
        <end position="301"/>
    </location>
</feature>
<accession>A0A5N4W982</accession>
<sequence length="308" mass="34188">MQHTHYYLCATLLAVSFASTVQANDDLSTTASSDTPINEVTPDASSSSTQTSRLESLKELKNVKANDLKVNANAAQPDSIKDPLEALNRETFAFNDFLDRNFARPIAVQYKTKVPDSVRGAYRSFRKNLNEPWNAVNQLVQGRPSRAAKSLGRFTINTVTTLGFADPARRLGLDMEEEGFGTTLGYYSVPSGPYLVLPIIGPSTFRDGIGFFVDGQARPQKYMFDNNDGVYWSDQLLRGIDARAQILDVEDVLQGDRYAAIRDIYLQRKNFEIAQKQGLDADTISFVDEESDDGIDDTPDEDTSKPSE</sequence>
<keyword evidence="5" id="KW-0449">Lipoprotein</keyword>
<dbReference type="PANTHER" id="PTHR30035">
    <property type="entry name" value="LIPOPROTEIN VACJ-RELATED"/>
    <property type="match status" value="1"/>
</dbReference>
<evidence type="ECO:0000313" key="6">
    <source>
        <dbReference type="Proteomes" id="UP000325788"/>
    </source>
</evidence>
<organism evidence="5 6">
    <name type="scientific">Acinetobacter tandoii</name>
    <dbReference type="NCBI Taxonomy" id="202954"/>
    <lineage>
        <taxon>Bacteria</taxon>
        <taxon>Pseudomonadati</taxon>
        <taxon>Pseudomonadota</taxon>
        <taxon>Gammaproteobacteria</taxon>
        <taxon>Moraxellales</taxon>
        <taxon>Moraxellaceae</taxon>
        <taxon>Acinetobacter</taxon>
    </lineage>
</organism>
<dbReference type="EMBL" id="VXLD01000006">
    <property type="protein sequence ID" value="KAB1854651.1"/>
    <property type="molecule type" value="Genomic_DNA"/>
</dbReference>
<dbReference type="PRINTS" id="PR01805">
    <property type="entry name" value="VACJLIPOPROT"/>
</dbReference>
<evidence type="ECO:0000256" key="4">
    <source>
        <dbReference type="SAM" id="SignalP"/>
    </source>
</evidence>
<dbReference type="GO" id="GO:0120010">
    <property type="term" value="P:intermembrane phospholipid transfer"/>
    <property type="evidence" value="ECO:0007669"/>
    <property type="project" value="TreeGrafter"/>
</dbReference>
<dbReference type="GO" id="GO:0016020">
    <property type="term" value="C:membrane"/>
    <property type="evidence" value="ECO:0007669"/>
    <property type="project" value="InterPro"/>
</dbReference>
<dbReference type="Pfam" id="PF04333">
    <property type="entry name" value="MlaA"/>
    <property type="match status" value="1"/>
</dbReference>
<protein>
    <submittedName>
        <fullName evidence="5">VacJ family lipoprotein</fullName>
    </submittedName>
</protein>
<keyword evidence="2 4" id="KW-0732">Signal</keyword>
<dbReference type="Proteomes" id="UP000325788">
    <property type="component" value="Unassembled WGS sequence"/>
</dbReference>
<gene>
    <name evidence="5" type="ORF">F4W09_11215</name>
</gene>
<name>A0A5N4W982_9GAMM</name>
<feature type="region of interest" description="Disordered" evidence="3">
    <location>
        <begin position="27"/>
        <end position="52"/>
    </location>
</feature>
<dbReference type="AlphaFoldDB" id="A0A5N4W982"/>
<dbReference type="RefSeq" id="WP_151504849.1">
    <property type="nucleotide sequence ID" value="NZ_VXLD01000006.1"/>
</dbReference>
<evidence type="ECO:0000256" key="1">
    <source>
        <dbReference type="ARBA" id="ARBA00010634"/>
    </source>
</evidence>
<comment type="similarity">
    <text evidence="1">Belongs to the MlaA family.</text>
</comment>
<feature type="chain" id="PRO_5024456564" evidence="4">
    <location>
        <begin position="24"/>
        <end position="308"/>
    </location>
</feature>